<keyword evidence="9 11" id="KW-0472">Membrane</keyword>
<dbReference type="InterPro" id="IPR003838">
    <property type="entry name" value="ABC3_permease_C"/>
</dbReference>
<keyword evidence="10" id="KW-0131">Cell cycle</keyword>
<protein>
    <recommendedName>
        <fullName evidence="4">Cell division protein FtsX</fullName>
    </recommendedName>
</protein>
<evidence type="ECO:0000256" key="5">
    <source>
        <dbReference type="ARBA" id="ARBA00022475"/>
    </source>
</evidence>
<dbReference type="GO" id="GO:0051301">
    <property type="term" value="P:cell division"/>
    <property type="evidence" value="ECO:0007669"/>
    <property type="project" value="UniProtKB-KW"/>
</dbReference>
<dbReference type="InterPro" id="IPR047929">
    <property type="entry name" value="FtsX_actino"/>
</dbReference>
<keyword evidence="5" id="KW-1003">Cell membrane</keyword>
<evidence type="ECO:0000256" key="1">
    <source>
        <dbReference type="ARBA" id="ARBA00003552"/>
    </source>
</evidence>
<dbReference type="Pfam" id="PF18075">
    <property type="entry name" value="FtsX_ECD"/>
    <property type="match status" value="1"/>
</dbReference>
<name>A0A6J7DNK5_9ZZZZ</name>
<feature type="transmembrane region" description="Helical" evidence="11">
    <location>
        <begin position="272"/>
        <end position="301"/>
    </location>
</feature>
<feature type="domain" description="ABC3 transporter permease C-terminal" evidence="12">
    <location>
        <begin position="187"/>
        <end position="303"/>
    </location>
</feature>
<evidence type="ECO:0000259" key="12">
    <source>
        <dbReference type="Pfam" id="PF02687"/>
    </source>
</evidence>
<dbReference type="PANTHER" id="PTHR47755">
    <property type="entry name" value="CELL DIVISION PROTEIN FTSX"/>
    <property type="match status" value="1"/>
</dbReference>
<dbReference type="InterPro" id="IPR004513">
    <property type="entry name" value="FtsX"/>
</dbReference>
<evidence type="ECO:0000313" key="14">
    <source>
        <dbReference type="EMBL" id="CAB4872542.1"/>
    </source>
</evidence>
<gene>
    <name evidence="14" type="ORF">UFOPK3401_00888</name>
</gene>
<dbReference type="PANTHER" id="PTHR47755:SF1">
    <property type="entry name" value="CELL DIVISION PROTEIN FTSX"/>
    <property type="match status" value="1"/>
</dbReference>
<keyword evidence="8 11" id="KW-1133">Transmembrane helix</keyword>
<reference evidence="14" key="1">
    <citation type="submission" date="2020-05" db="EMBL/GenBank/DDBJ databases">
        <authorList>
            <person name="Chiriac C."/>
            <person name="Salcher M."/>
            <person name="Ghai R."/>
            <person name="Kavagutti S V."/>
        </authorList>
    </citation>
    <scope>NUCLEOTIDE SEQUENCE</scope>
</reference>
<dbReference type="PIRSF" id="PIRSF003097">
    <property type="entry name" value="FtsX"/>
    <property type="match status" value="1"/>
</dbReference>
<accession>A0A6J7DNK5</accession>
<feature type="transmembrane region" description="Helical" evidence="11">
    <location>
        <begin position="181"/>
        <end position="204"/>
    </location>
</feature>
<comment type="similarity">
    <text evidence="3">Belongs to the ABC-4 integral membrane protein family. FtsX subfamily.</text>
</comment>
<dbReference type="GO" id="GO:0005886">
    <property type="term" value="C:plasma membrane"/>
    <property type="evidence" value="ECO:0007669"/>
    <property type="project" value="UniProtKB-SubCell"/>
</dbReference>
<evidence type="ECO:0000256" key="2">
    <source>
        <dbReference type="ARBA" id="ARBA00004651"/>
    </source>
</evidence>
<keyword evidence="6" id="KW-0132">Cell division</keyword>
<evidence type="ECO:0000259" key="13">
    <source>
        <dbReference type="Pfam" id="PF18075"/>
    </source>
</evidence>
<comment type="function">
    <text evidence="1">Part of the ABC transporter FtsEX involved in cellular division.</text>
</comment>
<evidence type="ECO:0000256" key="10">
    <source>
        <dbReference type="ARBA" id="ARBA00023306"/>
    </source>
</evidence>
<dbReference type="Pfam" id="PF02687">
    <property type="entry name" value="FtsX"/>
    <property type="match status" value="1"/>
</dbReference>
<dbReference type="InterPro" id="IPR040690">
    <property type="entry name" value="FtsX_ECD"/>
</dbReference>
<evidence type="ECO:0000256" key="11">
    <source>
        <dbReference type="SAM" id="Phobius"/>
    </source>
</evidence>
<feature type="domain" description="FtsX extracellular" evidence="13">
    <location>
        <begin position="56"/>
        <end position="164"/>
    </location>
</feature>
<dbReference type="NCBIfam" id="NF038346">
    <property type="entry name" value="FtsX_actino"/>
    <property type="match status" value="1"/>
</dbReference>
<feature type="transmembrane region" description="Helical" evidence="11">
    <location>
        <begin position="225"/>
        <end position="252"/>
    </location>
</feature>
<dbReference type="EMBL" id="CAFBLM010000037">
    <property type="protein sequence ID" value="CAB4872542.1"/>
    <property type="molecule type" value="Genomic_DNA"/>
</dbReference>
<evidence type="ECO:0000256" key="6">
    <source>
        <dbReference type="ARBA" id="ARBA00022618"/>
    </source>
</evidence>
<keyword evidence="7 11" id="KW-0812">Transmembrane</keyword>
<evidence type="ECO:0000256" key="8">
    <source>
        <dbReference type="ARBA" id="ARBA00022989"/>
    </source>
</evidence>
<evidence type="ECO:0000256" key="7">
    <source>
        <dbReference type="ARBA" id="ARBA00022692"/>
    </source>
</evidence>
<dbReference type="AlphaFoldDB" id="A0A6J7DNK5"/>
<evidence type="ECO:0000256" key="3">
    <source>
        <dbReference type="ARBA" id="ARBA00007379"/>
    </source>
</evidence>
<proteinExistence type="inferred from homology"/>
<comment type="subcellular location">
    <subcellularLocation>
        <location evidence="2">Cell membrane</location>
        <topology evidence="2">Multi-pass membrane protein</topology>
    </subcellularLocation>
</comment>
<sequence>MRTQFVVSEVAIGLRRNLTMTIAVVVTVAISLALFGAGLLMRAQVSTMKDYWYDKVEVSVFLCSVNSDASACIDPSTGRSQDITPAQRSQLGKDLKSLPQVQAVFYESKQEAYQRFKVQFKDSPIADNVTPEALPESYRIKLKDPTQYAVVASAIQGRPGVEQVQDQRALLDRFFKLLNGLQVFALVIACFQLIAAALLIWNTIRVAAFSRRRETGIMRLVGASNFYIQLPFLLEGAIAGLVGAVIASFGLIVVKHFFIDQRLAESFKFTTFIGWGAVFTVVPILLLVGAGLSALVSFLTLRKYLRV</sequence>
<organism evidence="14">
    <name type="scientific">freshwater metagenome</name>
    <dbReference type="NCBI Taxonomy" id="449393"/>
    <lineage>
        <taxon>unclassified sequences</taxon>
        <taxon>metagenomes</taxon>
        <taxon>ecological metagenomes</taxon>
    </lineage>
</organism>
<evidence type="ECO:0000256" key="9">
    <source>
        <dbReference type="ARBA" id="ARBA00023136"/>
    </source>
</evidence>
<evidence type="ECO:0000256" key="4">
    <source>
        <dbReference type="ARBA" id="ARBA00021907"/>
    </source>
</evidence>
<dbReference type="Gene3D" id="3.30.70.3040">
    <property type="match status" value="1"/>
</dbReference>
<feature type="transmembrane region" description="Helical" evidence="11">
    <location>
        <begin position="21"/>
        <end position="41"/>
    </location>
</feature>